<evidence type="ECO:0000256" key="2">
    <source>
        <dbReference type="ARBA" id="ARBA00004370"/>
    </source>
</evidence>
<evidence type="ECO:0000256" key="10">
    <source>
        <dbReference type="PIRSR" id="PIRSR602401-1"/>
    </source>
</evidence>
<dbReference type="GO" id="GO:0004497">
    <property type="term" value="F:monooxygenase activity"/>
    <property type="evidence" value="ECO:0007669"/>
    <property type="project" value="UniProtKB-KW"/>
</dbReference>
<dbReference type="PRINTS" id="PR00463">
    <property type="entry name" value="EP450I"/>
</dbReference>
<sequence>MADLKNYMIGILFSLLLTSIFLLRTLLSRRAHRLPPSPLRLPIIGHLHLLGPILHQTFHKLSSTYGPLIHIYVGSVPCVVASSVEIAKEFLKTHELSFSSRPVSAAVHYLSFGSADFFFSSYGPYWKFMKKVSMSELLGGRTLEQLQHVRREEIHQFLRTLLIKSNEGKEGVNVHAELIRLTNNLITRMTMNRRCSELDNDAVEIRELIEEIVELTGKFNLSDFIWLCKNFDLQGIRKRFEVARVKYDSMIEKIIKEHEEDKKSMRGDGYLGREAKDVLHKLLDISDDNDAPIKLTREHIKAFILDLLVAGTHTSAITVEWALAQLINNQDVLEKAREEIDKIVGKRRLVEESDIPNLPYLQAIVKETLRLHPAGPVIIRESAEDCTIGGYHIPAKTRLFVNVWAIGRDPQHWENPFEFNPDRFIDNGLSKLDVRGQHFHFLPFGSGRRGCTGTTLALQVVQTTLAMLIQCFDFKIGDDTNAKVDMKEGEGVTLPRAHPLNFTPIPRLDLLPILN</sequence>
<keyword evidence="11" id="KW-1133">Transmembrane helix</keyword>
<dbReference type="Proteomes" id="UP001417504">
    <property type="component" value="Unassembled WGS sequence"/>
</dbReference>
<keyword evidence="5 10" id="KW-0479">Metal-binding</keyword>
<organism evidence="12 13">
    <name type="scientific">Stephania japonica</name>
    <dbReference type="NCBI Taxonomy" id="461633"/>
    <lineage>
        <taxon>Eukaryota</taxon>
        <taxon>Viridiplantae</taxon>
        <taxon>Streptophyta</taxon>
        <taxon>Embryophyta</taxon>
        <taxon>Tracheophyta</taxon>
        <taxon>Spermatophyta</taxon>
        <taxon>Magnoliopsida</taxon>
        <taxon>Ranunculales</taxon>
        <taxon>Menispermaceae</taxon>
        <taxon>Menispermoideae</taxon>
        <taxon>Cissampelideae</taxon>
        <taxon>Stephania</taxon>
    </lineage>
</organism>
<dbReference type="GO" id="GO:0020037">
    <property type="term" value="F:heme binding"/>
    <property type="evidence" value="ECO:0007669"/>
    <property type="project" value="InterPro"/>
</dbReference>
<keyword evidence="4 10" id="KW-0349">Heme</keyword>
<keyword evidence="9 11" id="KW-0472">Membrane</keyword>
<comment type="subcellular location">
    <subcellularLocation>
        <location evidence="2">Membrane</location>
    </subcellularLocation>
</comment>
<comment type="cofactor">
    <cofactor evidence="1 10">
        <name>heme</name>
        <dbReference type="ChEBI" id="CHEBI:30413"/>
    </cofactor>
</comment>
<dbReference type="PANTHER" id="PTHR47943:SF8">
    <property type="entry name" value="CYTOCHROME P450"/>
    <property type="match status" value="1"/>
</dbReference>
<dbReference type="AlphaFoldDB" id="A0AAP0JQR5"/>
<gene>
    <name evidence="12" type="ORF">Sjap_009026</name>
</gene>
<reference evidence="12 13" key="1">
    <citation type="submission" date="2024-01" db="EMBL/GenBank/DDBJ databases">
        <title>Genome assemblies of Stephania.</title>
        <authorList>
            <person name="Yang L."/>
        </authorList>
    </citation>
    <scope>NUCLEOTIDE SEQUENCE [LARGE SCALE GENOMIC DNA]</scope>
    <source>
        <strain evidence="12">QJT</strain>
        <tissue evidence="12">Leaf</tissue>
    </source>
</reference>
<dbReference type="GO" id="GO:0005506">
    <property type="term" value="F:iron ion binding"/>
    <property type="evidence" value="ECO:0007669"/>
    <property type="project" value="InterPro"/>
</dbReference>
<dbReference type="PRINTS" id="PR00385">
    <property type="entry name" value="P450"/>
</dbReference>
<keyword evidence="6" id="KW-0560">Oxidoreductase</keyword>
<feature type="transmembrane region" description="Helical" evidence="11">
    <location>
        <begin position="6"/>
        <end position="27"/>
    </location>
</feature>
<evidence type="ECO:0000256" key="3">
    <source>
        <dbReference type="ARBA" id="ARBA00010617"/>
    </source>
</evidence>
<dbReference type="PANTHER" id="PTHR47943">
    <property type="entry name" value="CYTOCHROME P450 93A3-LIKE"/>
    <property type="match status" value="1"/>
</dbReference>
<comment type="caution">
    <text evidence="12">The sequence shown here is derived from an EMBL/GenBank/DDBJ whole genome shotgun (WGS) entry which is preliminary data.</text>
</comment>
<keyword evidence="7 10" id="KW-0408">Iron</keyword>
<dbReference type="FunFam" id="1.10.630.10:FF:000019">
    <property type="entry name" value="Cytochrome P450 family protein"/>
    <property type="match status" value="1"/>
</dbReference>
<keyword evidence="8" id="KW-0503">Monooxygenase</keyword>
<keyword evidence="13" id="KW-1185">Reference proteome</keyword>
<dbReference type="SUPFAM" id="SSF48264">
    <property type="entry name" value="Cytochrome P450"/>
    <property type="match status" value="1"/>
</dbReference>
<dbReference type="GO" id="GO:0044550">
    <property type="term" value="P:secondary metabolite biosynthetic process"/>
    <property type="evidence" value="ECO:0007669"/>
    <property type="project" value="UniProtKB-ARBA"/>
</dbReference>
<evidence type="ECO:0000256" key="1">
    <source>
        <dbReference type="ARBA" id="ARBA00001971"/>
    </source>
</evidence>
<dbReference type="EMBL" id="JBBNAE010000003">
    <property type="protein sequence ID" value="KAK9138432.1"/>
    <property type="molecule type" value="Genomic_DNA"/>
</dbReference>
<protein>
    <recommendedName>
        <fullName evidence="14">Cytochrome P450</fullName>
    </recommendedName>
</protein>
<evidence type="ECO:0000256" key="9">
    <source>
        <dbReference type="ARBA" id="ARBA00023136"/>
    </source>
</evidence>
<dbReference type="GO" id="GO:0016020">
    <property type="term" value="C:membrane"/>
    <property type="evidence" value="ECO:0007669"/>
    <property type="project" value="UniProtKB-SubCell"/>
</dbReference>
<evidence type="ECO:0008006" key="14">
    <source>
        <dbReference type="Google" id="ProtNLM"/>
    </source>
</evidence>
<keyword evidence="11" id="KW-0812">Transmembrane</keyword>
<dbReference type="InterPro" id="IPR002401">
    <property type="entry name" value="Cyt_P450_E_grp-I"/>
</dbReference>
<dbReference type="Gene3D" id="1.10.630.10">
    <property type="entry name" value="Cytochrome P450"/>
    <property type="match status" value="1"/>
</dbReference>
<dbReference type="CDD" id="cd20655">
    <property type="entry name" value="CYP93"/>
    <property type="match status" value="1"/>
</dbReference>
<evidence type="ECO:0000256" key="8">
    <source>
        <dbReference type="ARBA" id="ARBA00023033"/>
    </source>
</evidence>
<accession>A0AAP0JQR5</accession>
<dbReference type="GO" id="GO:0016705">
    <property type="term" value="F:oxidoreductase activity, acting on paired donors, with incorporation or reduction of molecular oxygen"/>
    <property type="evidence" value="ECO:0007669"/>
    <property type="project" value="InterPro"/>
</dbReference>
<dbReference type="Pfam" id="PF00067">
    <property type="entry name" value="p450"/>
    <property type="match status" value="1"/>
</dbReference>
<evidence type="ECO:0000256" key="6">
    <source>
        <dbReference type="ARBA" id="ARBA00023002"/>
    </source>
</evidence>
<name>A0AAP0JQR5_9MAGN</name>
<evidence type="ECO:0000313" key="12">
    <source>
        <dbReference type="EMBL" id="KAK9138432.1"/>
    </source>
</evidence>
<dbReference type="InterPro" id="IPR036396">
    <property type="entry name" value="Cyt_P450_sf"/>
</dbReference>
<evidence type="ECO:0000256" key="7">
    <source>
        <dbReference type="ARBA" id="ARBA00023004"/>
    </source>
</evidence>
<evidence type="ECO:0000256" key="11">
    <source>
        <dbReference type="SAM" id="Phobius"/>
    </source>
</evidence>
<proteinExistence type="inferred from homology"/>
<evidence type="ECO:0000313" key="13">
    <source>
        <dbReference type="Proteomes" id="UP001417504"/>
    </source>
</evidence>
<comment type="similarity">
    <text evidence="3">Belongs to the cytochrome P450 family.</text>
</comment>
<evidence type="ECO:0000256" key="4">
    <source>
        <dbReference type="ARBA" id="ARBA00022617"/>
    </source>
</evidence>
<dbReference type="InterPro" id="IPR001128">
    <property type="entry name" value="Cyt_P450"/>
</dbReference>
<feature type="binding site" description="axial binding residue" evidence="10">
    <location>
        <position position="451"/>
    </location>
    <ligand>
        <name>heme</name>
        <dbReference type="ChEBI" id="CHEBI:30413"/>
    </ligand>
    <ligandPart>
        <name>Fe</name>
        <dbReference type="ChEBI" id="CHEBI:18248"/>
    </ligandPart>
</feature>
<evidence type="ECO:0000256" key="5">
    <source>
        <dbReference type="ARBA" id="ARBA00022723"/>
    </source>
</evidence>